<organism evidence="2 3">
    <name type="scientific">Symbiodinium microadriaticum</name>
    <name type="common">Dinoflagellate</name>
    <name type="synonym">Zooxanthella microadriatica</name>
    <dbReference type="NCBI Taxonomy" id="2951"/>
    <lineage>
        <taxon>Eukaryota</taxon>
        <taxon>Sar</taxon>
        <taxon>Alveolata</taxon>
        <taxon>Dinophyceae</taxon>
        <taxon>Suessiales</taxon>
        <taxon>Symbiodiniaceae</taxon>
        <taxon>Symbiodinium</taxon>
    </lineage>
</organism>
<keyword evidence="3" id="KW-1185">Reference proteome</keyword>
<dbReference type="GO" id="GO:0005524">
    <property type="term" value="F:ATP binding"/>
    <property type="evidence" value="ECO:0007669"/>
    <property type="project" value="InterPro"/>
</dbReference>
<name>A0A1Q9F106_SYMMI</name>
<comment type="caution">
    <text evidence="2">The sequence shown here is derived from an EMBL/GenBank/DDBJ whole genome shotgun (WGS) entry which is preliminary data.</text>
</comment>
<dbReference type="InterPro" id="IPR011009">
    <property type="entry name" value="Kinase-like_dom_sf"/>
</dbReference>
<sequence length="1298" mass="144185">MAIKHTYQHTFNTAHGEQSNWFAKMHAAAIMSWVAVQELYPLQLHLSIKIGDEITPQALRAYHQHLHLKVFPPNRKSTVKELVADGHQKVHIKCANSRQHAGKPPSHGRIKPFGHGWFMLVHPRDLRILAVKSMCVPENNAILHDSLLEILPLYKNLDGVIMDRACGFLPTAQADKNLKQIKYWSIDGFHARGGGQMTSSHGRQVRSLVFQRQRIFRIPITGFGGKKWMHIRYMVYAMLPGKSPGSTSKQLHAEVRAATEIPYADAGSWCDNQAQADLNIVRRGQEGTITGWLQTASYDDEDCNGGLTSDGSFWVQWENLDPRPRAARYDQLVSKVPGESLWGPSSVNGLWCNRQGHLWIRPDTVDTDSCRYCEDGTAGRLESFKHCENNDDDNSKQLISAADAKESHWEPFIDDAAQEGNRLALTPACLVKSFEEVRWMDMADEVGVIRVRLRGADQLEVQICAKDDVEWTESRALQRHLHSESPAVVLTEVGEQGTAPQEEGDSVAGIEPWADLEPFQELLGRCETDSAVFRGFGFGVGATFYLALAHLQAVDKEVAKTVVDITGLQLSTSYQANCCRKWVGLVQVEVTFVKGTCTSYPGLEVEVLYCHPVKTIQFTTVSKVWYFQQDDGTQEPYGLEDQVTCNQGYTVDFKVFRRLPSLALDAPNAELLLAREVSRYGKLASLRDDARRVETAEYMALLARSAEEKAGLIAVRLEEVLLSSMPSFSSAIEQAATQSFSQLQDELRDSVEPAGCDEKQLLRRRDDSRRELCAALDDGAAKIEELHDFLRKATFLLQDACLPRDPVRLNDKCRNRRRENQQPSWEDSFLAQMKESLEKLLPFSLGSAATSSFASGGLFSSGSFVGTQQLGDASSWKKNPSSETMGGTRLRHATPMAAIDVVLASAPTSDAGQSHPISFSLVSAISKQALELRACRRELARFEAKEAEEEGAWAAWGSGPPGPSYSFAAITGAFKSVMLELRKGVHLSFEVFRLPFLWEAVSAARADLVVLAELWTRFAPARPGTEPNTGPDEGGTRICVKLIWAYLGPYPARRYRLEDALSQARDTHAENVDEVETLQRRLSGARTSGDAEAETCSAQLAEVSARISQSRLAVQAAERAAREELPKTAPWGLPELQLDDVAAELMDIVEVLTPGRKCSDYEELQPLPGAGRGGVFTARYDGQECVLKEIRSMSSSGALKREVLHRKRLDHPLIVPVLAAFEEEDKGRAIAFLHMPKYACNLEQWCSSEHFTLAKTRLVLRDLLLAVAFVHSKNVIHGAARRRVYVSLPAAPDCTYEA</sequence>
<gene>
    <name evidence="2" type="ORF">AK812_SmicGene2621</name>
</gene>
<accession>A0A1Q9F106</accession>
<dbReference type="OrthoDB" id="409498at2759"/>
<reference evidence="2 3" key="1">
    <citation type="submission" date="2016-02" db="EMBL/GenBank/DDBJ databases">
        <title>Genome analysis of coral dinoflagellate symbionts highlights evolutionary adaptations to a symbiotic lifestyle.</title>
        <authorList>
            <person name="Aranda M."/>
            <person name="Li Y."/>
            <person name="Liew Y.J."/>
            <person name="Baumgarten S."/>
            <person name="Simakov O."/>
            <person name="Wilson M."/>
            <person name="Piel J."/>
            <person name="Ashoor H."/>
            <person name="Bougouffa S."/>
            <person name="Bajic V.B."/>
            <person name="Ryu T."/>
            <person name="Ravasi T."/>
            <person name="Bayer T."/>
            <person name="Micklem G."/>
            <person name="Kim H."/>
            <person name="Bhak J."/>
            <person name="Lajeunesse T.C."/>
            <person name="Voolstra C.R."/>
        </authorList>
    </citation>
    <scope>NUCLEOTIDE SEQUENCE [LARGE SCALE GENOMIC DNA]</scope>
    <source>
        <strain evidence="2 3">CCMP2467</strain>
    </source>
</reference>
<evidence type="ECO:0000259" key="1">
    <source>
        <dbReference type="PROSITE" id="PS50011"/>
    </source>
</evidence>
<dbReference type="GO" id="GO:0004672">
    <property type="term" value="F:protein kinase activity"/>
    <property type="evidence" value="ECO:0007669"/>
    <property type="project" value="InterPro"/>
</dbReference>
<proteinExistence type="predicted"/>
<dbReference type="EMBL" id="LSRX01000029">
    <property type="protein sequence ID" value="OLQ13370.1"/>
    <property type="molecule type" value="Genomic_DNA"/>
</dbReference>
<dbReference type="Gene3D" id="1.10.510.10">
    <property type="entry name" value="Transferase(Phosphotransferase) domain 1"/>
    <property type="match status" value="1"/>
</dbReference>
<dbReference type="Proteomes" id="UP000186817">
    <property type="component" value="Unassembled WGS sequence"/>
</dbReference>
<feature type="domain" description="Protein kinase" evidence="1">
    <location>
        <begin position="1161"/>
        <end position="1298"/>
    </location>
</feature>
<protein>
    <recommendedName>
        <fullName evidence="1">Protein kinase domain-containing protein</fullName>
    </recommendedName>
</protein>
<dbReference type="PROSITE" id="PS50011">
    <property type="entry name" value="PROTEIN_KINASE_DOM"/>
    <property type="match status" value="1"/>
</dbReference>
<dbReference type="SUPFAM" id="SSF56112">
    <property type="entry name" value="Protein kinase-like (PK-like)"/>
    <property type="match status" value="1"/>
</dbReference>
<evidence type="ECO:0000313" key="3">
    <source>
        <dbReference type="Proteomes" id="UP000186817"/>
    </source>
</evidence>
<evidence type="ECO:0000313" key="2">
    <source>
        <dbReference type="EMBL" id="OLQ13370.1"/>
    </source>
</evidence>
<dbReference type="InterPro" id="IPR000719">
    <property type="entry name" value="Prot_kinase_dom"/>
</dbReference>